<dbReference type="Proteomes" id="UP001163321">
    <property type="component" value="Chromosome 3"/>
</dbReference>
<organism evidence="1 2">
    <name type="scientific">Peronosclerospora sorghi</name>
    <dbReference type="NCBI Taxonomy" id="230839"/>
    <lineage>
        <taxon>Eukaryota</taxon>
        <taxon>Sar</taxon>
        <taxon>Stramenopiles</taxon>
        <taxon>Oomycota</taxon>
        <taxon>Peronosporomycetes</taxon>
        <taxon>Peronosporales</taxon>
        <taxon>Peronosporaceae</taxon>
        <taxon>Peronosclerospora</taxon>
    </lineage>
</organism>
<protein>
    <submittedName>
        <fullName evidence="1">Uncharacterized protein</fullName>
    </submittedName>
</protein>
<sequence length="626" mass="69121">MKRISGLHSRSFALLRSTVNGLSATHWTSTLSQSQTVNKTSKLELLQRVADGKITPQAAVNLFDPIAEYEAVENYAKVDTKRAARTGFPEVVYAESKTAEQVAAIMKVMIEGGKENVMASRVTSQMASDICAMMQDQHLTYYEVPRILALKLLTEDEKVKESEDKSQACVLCAGTSDLPIAEEAAVTLGKIHFNVSVTVCDGKGFKWLIELANYRVTRLYDVGVAGIHRLLRNQHILRASDVAICVAGMDGALPGVVGGLTPAPVIAVPTSVGYGASFGGLAPLLTMLNACSPGVGVVNIDNGFGAAVLAVGIENSLPDMSPSSPHGFATAKQGAMAKKIASSSSEPSIQSFHGGLRAGRRTIQRKRHYNNDNIEQWVFAHDDTRDERQEEEEDVEEEEEEKEEEVITISMSELQNWQQKVILHVEDHFTNEQLKRISEFGRVRGSIVQEAKDYVSKMEIALSNQLEKERAALRTQAEEYVAKTAAENVYLRQQVNDLTRQIERLERNVDMLEQQANVHEAENTQFHQEQYHTQQGVCKEVEKNCFLRNSVTKAQPGWGNMNERVAGNGQSGEIYDSCKEKPSQLQRTKHTRAEAGDRSCSSQLDCSTRDVAIFGQRIGQSCDGNR</sequence>
<proteinExistence type="predicted"/>
<name>A0ACC0WCF5_9STRA</name>
<gene>
    <name evidence="1" type="ORF">PsorP6_008223</name>
</gene>
<evidence type="ECO:0000313" key="2">
    <source>
        <dbReference type="Proteomes" id="UP001163321"/>
    </source>
</evidence>
<dbReference type="EMBL" id="CM047582">
    <property type="protein sequence ID" value="KAI9915721.1"/>
    <property type="molecule type" value="Genomic_DNA"/>
</dbReference>
<evidence type="ECO:0000313" key="1">
    <source>
        <dbReference type="EMBL" id="KAI9915721.1"/>
    </source>
</evidence>
<comment type="caution">
    <text evidence="1">The sequence shown here is derived from an EMBL/GenBank/DDBJ whole genome shotgun (WGS) entry which is preliminary data.</text>
</comment>
<reference evidence="1 2" key="1">
    <citation type="journal article" date="2022" name="bioRxiv">
        <title>The genome of the oomycete Peronosclerospora sorghi, a cosmopolitan pathogen of maize and sorghum, is inflated with dispersed pseudogenes.</title>
        <authorList>
            <person name="Fletcher K."/>
            <person name="Martin F."/>
            <person name="Isakeit T."/>
            <person name="Cavanaugh K."/>
            <person name="Magill C."/>
            <person name="Michelmore R."/>
        </authorList>
    </citation>
    <scope>NUCLEOTIDE SEQUENCE [LARGE SCALE GENOMIC DNA]</scope>
    <source>
        <strain evidence="1">P6</strain>
    </source>
</reference>
<accession>A0ACC0WCF5</accession>
<keyword evidence="2" id="KW-1185">Reference proteome</keyword>